<dbReference type="RefSeq" id="WP_116883418.1">
    <property type="nucleotide sequence ID" value="NZ_CAJKCJ010000079.1"/>
</dbReference>
<dbReference type="SUPFAM" id="SSF51658">
    <property type="entry name" value="Xylose isomerase-like"/>
    <property type="match status" value="1"/>
</dbReference>
<comment type="caution">
    <text evidence="2">The sequence shown here is derived from an EMBL/GenBank/DDBJ whole genome shotgun (WGS) entry which is preliminary data.</text>
</comment>
<sequence>MYYTGFADEASVGLDGQIKATKALGWKYIESRAIDGTNIHDLPEDKFEEAVAKLEEAGVMVNCFGSAVANWGWDPLKEEDFQKTAEQLKRAIARMKRLNCKMIRGMSFKALWERPAWDKEIEENVFRKVNALVRMCEEADILYLHENCNNYGGMSWKHTLKLLDNVKSPNFKLVFDTGNPVLNFDRSEGDALDKVQSSWEFYRNVREFIHYVHIKDAIFKGRSENGGFNKAEFTFPGEGEGDVVRIVTDLLKNGYDGGFSMEPHMKLVFHEENAAQNAVERMDNYIEYGKRFMKLVEDARASLAR</sequence>
<dbReference type="PANTHER" id="PTHR12110">
    <property type="entry name" value="HYDROXYPYRUVATE ISOMERASE"/>
    <property type="match status" value="1"/>
</dbReference>
<protein>
    <submittedName>
        <fullName evidence="2">Sugar phosphate isomerase/epimerase</fullName>
    </submittedName>
</protein>
<accession>A0A2U1B496</accession>
<dbReference type="EMBL" id="QEKH01000008">
    <property type="protein sequence ID" value="PVY43514.1"/>
    <property type="molecule type" value="Genomic_DNA"/>
</dbReference>
<dbReference type="GO" id="GO:0016853">
    <property type="term" value="F:isomerase activity"/>
    <property type="evidence" value="ECO:0007669"/>
    <property type="project" value="UniProtKB-KW"/>
</dbReference>
<name>A0A2U1B496_9BACT</name>
<dbReference type="InterPro" id="IPR050312">
    <property type="entry name" value="IolE/XylAMocC-like"/>
</dbReference>
<dbReference type="AlphaFoldDB" id="A0A2U1B496"/>
<evidence type="ECO:0000313" key="3">
    <source>
        <dbReference type="Proteomes" id="UP000245959"/>
    </source>
</evidence>
<dbReference type="Proteomes" id="UP000245959">
    <property type="component" value="Unassembled WGS sequence"/>
</dbReference>
<dbReference type="Pfam" id="PF01261">
    <property type="entry name" value="AP_endonuc_2"/>
    <property type="match status" value="1"/>
</dbReference>
<evidence type="ECO:0000259" key="1">
    <source>
        <dbReference type="Pfam" id="PF01261"/>
    </source>
</evidence>
<proteinExistence type="predicted"/>
<keyword evidence="2" id="KW-0413">Isomerase</keyword>
<dbReference type="InterPro" id="IPR013022">
    <property type="entry name" value="Xyl_isomerase-like_TIM-brl"/>
</dbReference>
<organism evidence="2 3">
    <name type="scientific">Victivallis vadensis</name>
    <dbReference type="NCBI Taxonomy" id="172901"/>
    <lineage>
        <taxon>Bacteria</taxon>
        <taxon>Pseudomonadati</taxon>
        <taxon>Lentisphaerota</taxon>
        <taxon>Lentisphaeria</taxon>
        <taxon>Victivallales</taxon>
        <taxon>Victivallaceae</taxon>
        <taxon>Victivallis</taxon>
    </lineage>
</organism>
<keyword evidence="3" id="KW-1185">Reference proteome</keyword>
<feature type="domain" description="Xylose isomerase-like TIM barrel" evidence="1">
    <location>
        <begin position="19"/>
        <end position="283"/>
    </location>
</feature>
<dbReference type="Gene3D" id="3.20.20.150">
    <property type="entry name" value="Divalent-metal-dependent TIM barrel enzymes"/>
    <property type="match status" value="1"/>
</dbReference>
<dbReference type="GeneID" id="78294723"/>
<gene>
    <name evidence="2" type="ORF">C8D82_10839</name>
</gene>
<evidence type="ECO:0000313" key="2">
    <source>
        <dbReference type="EMBL" id="PVY43514.1"/>
    </source>
</evidence>
<reference evidence="2 3" key="1">
    <citation type="submission" date="2018-04" db="EMBL/GenBank/DDBJ databases">
        <title>Genomic Encyclopedia of Type Strains, Phase IV (KMG-IV): sequencing the most valuable type-strain genomes for metagenomic binning, comparative biology and taxonomic classification.</title>
        <authorList>
            <person name="Goeker M."/>
        </authorList>
    </citation>
    <scope>NUCLEOTIDE SEQUENCE [LARGE SCALE GENOMIC DNA]</scope>
    <source>
        <strain evidence="2 3">DSM 14823</strain>
    </source>
</reference>
<dbReference type="InterPro" id="IPR036237">
    <property type="entry name" value="Xyl_isomerase-like_sf"/>
</dbReference>